<comment type="similarity">
    <text evidence="1">Belongs to the bacterial solute-binding protein 3 family.</text>
</comment>
<feature type="domain" description="Solute-binding protein family 3/N-terminal" evidence="6">
    <location>
        <begin position="217"/>
        <end position="439"/>
    </location>
</feature>
<dbReference type="InterPro" id="IPR051455">
    <property type="entry name" value="Bact_solute-bind_prot3"/>
</dbReference>
<evidence type="ECO:0000256" key="5">
    <source>
        <dbReference type="SAM" id="Phobius"/>
    </source>
</evidence>
<feature type="transmembrane region" description="Helical" evidence="5">
    <location>
        <begin position="157"/>
        <end position="177"/>
    </location>
</feature>
<dbReference type="PANTHER" id="PTHR30085:SF6">
    <property type="entry name" value="ABC TRANSPORTER GLUTAMINE-BINDING PROTEIN GLNH"/>
    <property type="match status" value="1"/>
</dbReference>
<evidence type="ECO:0000259" key="6">
    <source>
        <dbReference type="SMART" id="SM00062"/>
    </source>
</evidence>
<keyword evidence="8" id="KW-1185">Reference proteome</keyword>
<evidence type="ECO:0000256" key="2">
    <source>
        <dbReference type="ARBA" id="ARBA00022448"/>
    </source>
</evidence>
<evidence type="ECO:0000256" key="3">
    <source>
        <dbReference type="ARBA" id="ARBA00022729"/>
    </source>
</evidence>
<dbReference type="SMART" id="SM00062">
    <property type="entry name" value="PBPb"/>
    <property type="match status" value="1"/>
</dbReference>
<keyword evidence="5" id="KW-0472">Membrane</keyword>
<feature type="region of interest" description="Disordered" evidence="4">
    <location>
        <begin position="33"/>
        <end position="57"/>
    </location>
</feature>
<dbReference type="SUPFAM" id="SSF53850">
    <property type="entry name" value="Periplasmic binding protein-like II"/>
    <property type="match status" value="1"/>
</dbReference>
<dbReference type="Proteomes" id="UP001516023">
    <property type="component" value="Unassembled WGS sequence"/>
</dbReference>
<proteinExistence type="inferred from homology"/>
<feature type="compositionally biased region" description="Polar residues" evidence="4">
    <location>
        <begin position="45"/>
        <end position="57"/>
    </location>
</feature>
<protein>
    <recommendedName>
        <fullName evidence="6">Solute-binding protein family 3/N-terminal domain-containing protein</fullName>
    </recommendedName>
</protein>
<comment type="caution">
    <text evidence="7">The sequence shown here is derived from an EMBL/GenBank/DDBJ whole genome shotgun (WGS) entry which is preliminary data.</text>
</comment>
<evidence type="ECO:0000313" key="7">
    <source>
        <dbReference type="EMBL" id="KAL3798805.1"/>
    </source>
</evidence>
<evidence type="ECO:0000256" key="1">
    <source>
        <dbReference type="ARBA" id="ARBA00010333"/>
    </source>
</evidence>
<sequence>MNVDIFVDNEANTTDGAVAVPATLPSLSVRSSERQATVADRNAGDGNNVNNAQTGDASIRSTSNVMLGGQNMMASVRRVNSIFFSSLSRSGLTRSLPSQEGSLNNSQIQNSSNQRRQSSPFFSLSNVFINASLVEENESNVVVDAEPIGFCHKHGKVIATLSFLVLVAFVTIMTLTLKRIIEARNMSLPSPVPSFAPSLAPSYDPRPTLEIVQERGTLRCGLVSFQFEGTFCFKLCQAIAAVALNNPDAVDSVNATAEARFVLLKERATDLHAGGATHTIEREVNEGTTGSPFTFSTPFYYDGMVFAGNATFVTCAEEQRRFNECSRLFICVAKSTTDLEYVSNHFTPSLFVTTASMTESIEFYSNDRCNVVAGSRLGLFNLKYTNDNLLDESFVIGDKTFNNDPLAFATRPDDPEWSRIINWVAQVLFFGERQEITKNLTLCQNSSGTFNASWTELNYLNAVYCVGNYAEIYSSSQLAKYDRQTINTINNGTAMLYAIPNGNLRNDNEITFYSLSETFSSIKRRGSLNCGLLIQDGYSEDDITASKRLFGMGVSYCETLVSSMLHGNMYAVNFIAFQNAEISLEALYNKTIDVLVGVPADMSRNFGSHSFEGVSFSTPYFYGNQTGK</sequence>
<keyword evidence="5" id="KW-0812">Transmembrane</keyword>
<keyword evidence="2" id="KW-0813">Transport</keyword>
<evidence type="ECO:0000313" key="8">
    <source>
        <dbReference type="Proteomes" id="UP001516023"/>
    </source>
</evidence>
<dbReference type="InterPro" id="IPR001638">
    <property type="entry name" value="Solute-binding_3/MltF_N"/>
</dbReference>
<dbReference type="EMBL" id="JABMIG020000043">
    <property type="protein sequence ID" value="KAL3798805.1"/>
    <property type="molecule type" value="Genomic_DNA"/>
</dbReference>
<organism evidence="7 8">
    <name type="scientific">Cyclotella cryptica</name>
    <dbReference type="NCBI Taxonomy" id="29204"/>
    <lineage>
        <taxon>Eukaryota</taxon>
        <taxon>Sar</taxon>
        <taxon>Stramenopiles</taxon>
        <taxon>Ochrophyta</taxon>
        <taxon>Bacillariophyta</taxon>
        <taxon>Coscinodiscophyceae</taxon>
        <taxon>Thalassiosirophycidae</taxon>
        <taxon>Stephanodiscales</taxon>
        <taxon>Stephanodiscaceae</taxon>
        <taxon>Cyclotella</taxon>
    </lineage>
</organism>
<reference evidence="7 8" key="1">
    <citation type="journal article" date="2020" name="G3 (Bethesda)">
        <title>Improved Reference Genome for Cyclotella cryptica CCMP332, a Model for Cell Wall Morphogenesis, Salinity Adaptation, and Lipid Production in Diatoms (Bacillariophyta).</title>
        <authorList>
            <person name="Roberts W.R."/>
            <person name="Downey K.M."/>
            <person name="Ruck E.C."/>
            <person name="Traller J.C."/>
            <person name="Alverson A.J."/>
        </authorList>
    </citation>
    <scope>NUCLEOTIDE SEQUENCE [LARGE SCALE GENOMIC DNA]</scope>
    <source>
        <strain evidence="7 8">CCMP332</strain>
    </source>
</reference>
<name>A0ABD3QF35_9STRA</name>
<keyword evidence="3" id="KW-0732">Signal</keyword>
<evidence type="ECO:0000256" key="4">
    <source>
        <dbReference type="SAM" id="MobiDB-lite"/>
    </source>
</evidence>
<keyword evidence="5" id="KW-1133">Transmembrane helix</keyword>
<gene>
    <name evidence="7" type="ORF">HJC23_004593</name>
</gene>
<accession>A0ABD3QF35</accession>
<dbReference type="Gene3D" id="3.40.190.10">
    <property type="entry name" value="Periplasmic binding protein-like II"/>
    <property type="match status" value="2"/>
</dbReference>
<feature type="region of interest" description="Disordered" evidence="4">
    <location>
        <begin position="95"/>
        <end position="117"/>
    </location>
</feature>
<dbReference type="PANTHER" id="PTHR30085">
    <property type="entry name" value="AMINO ACID ABC TRANSPORTER PERMEASE"/>
    <property type="match status" value="1"/>
</dbReference>
<dbReference type="AlphaFoldDB" id="A0ABD3QF35"/>